<accession>A0A1F7W6D3</accession>
<dbReference type="Proteomes" id="UP000176501">
    <property type="component" value="Unassembled WGS sequence"/>
</dbReference>
<dbReference type="InterPro" id="IPR002172">
    <property type="entry name" value="LDrepeatLR_classA_rpt"/>
</dbReference>
<gene>
    <name evidence="3" type="ORF">A2304_01545</name>
</gene>
<feature type="region of interest" description="Disordered" evidence="2">
    <location>
        <begin position="29"/>
        <end position="77"/>
    </location>
</feature>
<dbReference type="PRINTS" id="PR00261">
    <property type="entry name" value="LDLRECEPTOR"/>
</dbReference>
<evidence type="ECO:0000256" key="1">
    <source>
        <dbReference type="ARBA" id="ARBA00023157"/>
    </source>
</evidence>
<reference evidence="3 4" key="1">
    <citation type="journal article" date="2016" name="Nat. Commun.">
        <title>Thousands of microbial genomes shed light on interconnected biogeochemical processes in an aquifer system.</title>
        <authorList>
            <person name="Anantharaman K."/>
            <person name="Brown C.T."/>
            <person name="Hug L.A."/>
            <person name="Sharon I."/>
            <person name="Castelle C.J."/>
            <person name="Probst A.J."/>
            <person name="Thomas B.C."/>
            <person name="Singh A."/>
            <person name="Wilkins M.J."/>
            <person name="Karaoz U."/>
            <person name="Brodie E.L."/>
            <person name="Williams K.H."/>
            <person name="Hubbard S.S."/>
            <person name="Banfield J.F."/>
        </authorList>
    </citation>
    <scope>NUCLEOTIDE SEQUENCE [LARGE SCALE GENOMIC DNA]</scope>
</reference>
<dbReference type="EMBL" id="MGFE01000020">
    <property type="protein sequence ID" value="OGL98361.1"/>
    <property type="molecule type" value="Genomic_DNA"/>
</dbReference>
<keyword evidence="1" id="KW-1015">Disulfide bond</keyword>
<protein>
    <recommendedName>
        <fullName evidence="5">Regulator of chromosome condensation</fullName>
    </recommendedName>
</protein>
<feature type="compositionally biased region" description="Low complexity" evidence="2">
    <location>
        <begin position="39"/>
        <end position="68"/>
    </location>
</feature>
<organism evidence="3 4">
    <name type="scientific">Candidatus Uhrbacteria bacterium RIFOXYB2_FULL_57_15</name>
    <dbReference type="NCBI Taxonomy" id="1802422"/>
    <lineage>
        <taxon>Bacteria</taxon>
        <taxon>Candidatus Uhriibacteriota</taxon>
    </lineage>
</organism>
<evidence type="ECO:0000256" key="2">
    <source>
        <dbReference type="SAM" id="MobiDB-lite"/>
    </source>
</evidence>
<sequence>MQIITLLALAGIAGCYLSDIDGDGVPDKADCDPHSRANDCGSDSGSVGDIGDSGNSGDTGDDITFGDSGDTGDDTGDTGTPCDLIVWHRDADLDGYGSATVTTEACIQPDGYVDNGDDCDDADATSYPGAPERCDGADNDCDDDGEIDENASEIWYNDRDSDGYGNADEFVVTVCDGESDWLVDNGDDCDDGDADVHPYAAEYCNDIDDDCDDDIDEDAVDQSEWYADADGDGSGNWLDNAWSCIQPDGYVDNGDDCDDLDGSVYPGADETCNGLDDDCDGIVPTDETDADGDGTSECDGDCDGSDGSVYPGATETCNDVDDDCDGVTDESDAADVATWYGDVDGDGYGDSATTFASCSAPAGYVADATDCDDGNASVHPGADETCNGLDDDCDGTTDGDDATDAALWYADADGDGAGDEDVFEVACDQPSGSVADDTDCDDADAGNYPGNVETCDGADNDCDGTADESDAIDASIWYADADADGYGDSATPETACDQPTGFVADDSDCDDGNDAVHPGAIETCNALDDDCDGSTDGDDAVDQATWYEDGDSDGYGNDAETATACDQPSGFAALGGDCDDADFTVSPGAYETCDDVDDDCDGAVDEDDAIDAPTWYFDRDLDGYGASSAYDTVSCSAPSVDFTDNADDCYDYNDDIHPGADDVCADGVDQDCDGVDAACDDIDDTGATDTGA</sequence>
<evidence type="ECO:0000313" key="3">
    <source>
        <dbReference type="EMBL" id="OGL98361.1"/>
    </source>
</evidence>
<evidence type="ECO:0008006" key="5">
    <source>
        <dbReference type="Google" id="ProtNLM"/>
    </source>
</evidence>
<evidence type="ECO:0000313" key="4">
    <source>
        <dbReference type="Proteomes" id="UP000176501"/>
    </source>
</evidence>
<comment type="caution">
    <text evidence="3">The sequence shown here is derived from an EMBL/GenBank/DDBJ whole genome shotgun (WGS) entry which is preliminary data.</text>
</comment>
<dbReference type="Pfam" id="PF11617">
    <property type="entry name" value="Cu-binding_MopE"/>
    <property type="match status" value="9"/>
</dbReference>
<name>A0A1F7W6D3_9BACT</name>
<dbReference type="InterPro" id="IPR021655">
    <property type="entry name" value="Put_metal-bd"/>
</dbReference>
<dbReference type="AlphaFoldDB" id="A0A1F7W6D3"/>
<proteinExistence type="predicted"/>